<dbReference type="PANTHER" id="PTHR11091">
    <property type="entry name" value="OXIDOREDUCTASE-RELATED"/>
    <property type="match status" value="1"/>
</dbReference>
<evidence type="ECO:0000256" key="2">
    <source>
        <dbReference type="ARBA" id="ARBA00023002"/>
    </source>
</evidence>
<reference evidence="3" key="1">
    <citation type="submission" date="2022-04" db="EMBL/GenBank/DDBJ databases">
        <authorList>
            <person name="Xu L."/>
            <person name="Lv Z."/>
        </authorList>
    </citation>
    <scope>NUCLEOTIDE SEQUENCE</scope>
    <source>
        <strain evidence="3">LV_2022a</strain>
    </source>
</reference>
<comment type="similarity">
    <text evidence="1">Belongs to the LDH2/MDH2 oxidoreductase family.</text>
</comment>
<dbReference type="SUPFAM" id="SSF89733">
    <property type="entry name" value="L-sulfolactate dehydrogenase-like"/>
    <property type="match status" value="1"/>
</dbReference>
<dbReference type="GO" id="GO:0016491">
    <property type="term" value="F:oxidoreductase activity"/>
    <property type="evidence" value="ECO:0007669"/>
    <property type="project" value="UniProtKB-KW"/>
</dbReference>
<proteinExistence type="inferred from homology"/>
<keyword evidence="4" id="KW-1185">Reference proteome</keyword>
<keyword evidence="2" id="KW-0560">Oxidoreductase</keyword>
<reference evidence="3" key="2">
    <citation type="journal article" date="2023" name="Infect Dis Poverty">
        <title>Chromosome-scale genome of the human blood fluke Schistosoma mekongi and its implications for public health.</title>
        <authorList>
            <person name="Zhou M."/>
            <person name="Xu L."/>
            <person name="Xu D."/>
            <person name="Chen W."/>
            <person name="Khan J."/>
            <person name="Hu Y."/>
            <person name="Huang H."/>
            <person name="Wei H."/>
            <person name="Zhang Y."/>
            <person name="Chusongsang P."/>
            <person name="Tanasarnprasert K."/>
            <person name="Hu X."/>
            <person name="Limpanont Y."/>
            <person name="Lv Z."/>
        </authorList>
    </citation>
    <scope>NUCLEOTIDE SEQUENCE</scope>
    <source>
        <strain evidence="3">LV_2022a</strain>
    </source>
</reference>
<gene>
    <name evidence="3" type="ORF">MN116_004343</name>
</gene>
<dbReference type="InterPro" id="IPR043143">
    <property type="entry name" value="Mal/L-sulf/L-lact_DH-like_NADP"/>
</dbReference>
<evidence type="ECO:0000313" key="3">
    <source>
        <dbReference type="EMBL" id="KAK4473162.1"/>
    </source>
</evidence>
<evidence type="ECO:0000256" key="1">
    <source>
        <dbReference type="ARBA" id="ARBA00006056"/>
    </source>
</evidence>
<dbReference type="Pfam" id="PF02615">
    <property type="entry name" value="Ldh_2"/>
    <property type="match status" value="1"/>
</dbReference>
<dbReference type="Gene3D" id="3.30.1370.60">
    <property type="entry name" value="Hypothetical oxidoreductase yiak, domain 2"/>
    <property type="match status" value="1"/>
</dbReference>
<accession>A0AAE1ZG03</accession>
<protein>
    <recommendedName>
        <fullName evidence="5">Malate dehydrogenase</fullName>
    </recommendedName>
</protein>
<dbReference type="Proteomes" id="UP001292079">
    <property type="component" value="Unassembled WGS sequence"/>
</dbReference>
<dbReference type="InterPro" id="IPR003767">
    <property type="entry name" value="Malate/L-lactate_DH-like"/>
</dbReference>
<dbReference type="AlphaFoldDB" id="A0AAE1ZG03"/>
<evidence type="ECO:0008006" key="5">
    <source>
        <dbReference type="Google" id="ProtNLM"/>
    </source>
</evidence>
<name>A0AAE1ZG03_SCHME</name>
<dbReference type="InterPro" id="IPR043144">
    <property type="entry name" value="Mal/L-sulf/L-lact_DH-like_ah"/>
</dbReference>
<evidence type="ECO:0000313" key="4">
    <source>
        <dbReference type="Proteomes" id="UP001292079"/>
    </source>
</evidence>
<dbReference type="InterPro" id="IPR036111">
    <property type="entry name" value="Mal/L-sulfo/L-lacto_DH-like_sf"/>
</dbReference>
<comment type="caution">
    <text evidence="3">The sequence shown here is derived from an EMBL/GenBank/DDBJ whole genome shotgun (WGS) entry which is preliminary data.</text>
</comment>
<dbReference type="Gene3D" id="1.10.1530.10">
    <property type="match status" value="1"/>
</dbReference>
<dbReference type="PANTHER" id="PTHR11091:SF0">
    <property type="entry name" value="MALATE DEHYDROGENASE"/>
    <property type="match status" value="1"/>
</dbReference>
<organism evidence="3 4">
    <name type="scientific">Schistosoma mekongi</name>
    <name type="common">Parasitic worm</name>
    <dbReference type="NCBI Taxonomy" id="38744"/>
    <lineage>
        <taxon>Eukaryota</taxon>
        <taxon>Metazoa</taxon>
        <taxon>Spiralia</taxon>
        <taxon>Lophotrochozoa</taxon>
        <taxon>Platyhelminthes</taxon>
        <taxon>Trematoda</taxon>
        <taxon>Digenea</taxon>
        <taxon>Strigeidida</taxon>
        <taxon>Schistosomatoidea</taxon>
        <taxon>Schistosomatidae</taxon>
        <taxon>Schistosoma</taxon>
    </lineage>
</organism>
<dbReference type="EMBL" id="JALJAT010000002">
    <property type="protein sequence ID" value="KAK4473162.1"/>
    <property type="molecule type" value="Genomic_DNA"/>
</dbReference>
<sequence length="407" mass="44273">MIIELIGRVSKMVLRYCSLVVFRTHVRNLSHYTPPGYTKVVPTAEIKKFCVRCLTKVGVQSKHAIALSDVLVSGDYRGHYSHGLNRLEMYVQDIKKGVCATDTEPAVVKETVSTALVDGKNALGPVVGNFAMEKAIAKAHKTGIAFVAAFGSNHFGIAGWYSLMALQEGLIGLAFTNTSPLVFPTRARKLAVGTNPLTLAAPGKVPDDHFVLDMATSAVALGKIEMNRRRGLEIPIGWGADQDGKACIDPNVVVTKGGLMPLGGEEEHSGYKGYGLGMLVEILCGIIANADFGPNVRRWMTTEKQANLGQSFLAIDPKAFAPGFEQRLSEYVNIMRNLPPVDDREPVVVPGDFEREHMVECDQLGGIPYPPVLLESLSSLEIVTDESVKATFDCLGDINKRRLIFVF</sequence>